<dbReference type="RefSeq" id="WP_058587175.1">
    <property type="nucleotide sequence ID" value="NZ_WHIY01000001.1"/>
</dbReference>
<reference evidence="6 7" key="1">
    <citation type="submission" date="2019-10" db="EMBL/GenBank/DDBJ databases">
        <title>Characterization of a new Citrobacter species.</title>
        <authorList>
            <person name="Goncalves Ribeiro T."/>
            <person name="Izdebski R."/>
            <person name="Urbanowicz P."/>
            <person name="Carmeli Y."/>
            <person name="Gniadkowski M."/>
            <person name="Peixe L."/>
        </authorList>
    </citation>
    <scope>NUCLEOTIDE SEQUENCE [LARGE SCALE GENOMIC DNA]</scope>
    <source>
        <strain evidence="6 7">NMI7905_11</strain>
    </source>
</reference>
<evidence type="ECO:0000256" key="1">
    <source>
        <dbReference type="ARBA" id="ARBA00022723"/>
    </source>
</evidence>
<dbReference type="PROSITE" id="PS51128">
    <property type="entry name" value="ZF_DKSA_2"/>
    <property type="match status" value="1"/>
</dbReference>
<dbReference type="AlphaFoldDB" id="A0A6L5E568"/>
<dbReference type="Gene3D" id="1.20.120.910">
    <property type="entry name" value="DksA, coiled-coil domain"/>
    <property type="match status" value="1"/>
</dbReference>
<dbReference type="InterPro" id="IPR020458">
    <property type="entry name" value="Znf_DskA_TraR_CS"/>
</dbReference>
<evidence type="ECO:0000256" key="2">
    <source>
        <dbReference type="ARBA" id="ARBA00022771"/>
    </source>
</evidence>
<evidence type="ECO:0000259" key="5">
    <source>
        <dbReference type="Pfam" id="PF01258"/>
    </source>
</evidence>
<gene>
    <name evidence="6" type="ORF">GBB84_01580</name>
</gene>
<accession>A0A6L5E568</accession>
<dbReference type="PROSITE" id="PS01102">
    <property type="entry name" value="ZF_DKSA_1"/>
    <property type="match status" value="1"/>
</dbReference>
<evidence type="ECO:0000256" key="3">
    <source>
        <dbReference type="ARBA" id="ARBA00022833"/>
    </source>
</evidence>
<feature type="zinc finger region" description="dksA C4-type" evidence="4">
    <location>
        <begin position="37"/>
        <end position="61"/>
    </location>
</feature>
<sequence length="68" mass="7543">MTDELDKASGLEMATREHALNAQLNRVKERPEHPGFCNDCGDEIDPKRLAAMPDAVTCIDCQTLRETA</sequence>
<dbReference type="Proteomes" id="UP000475079">
    <property type="component" value="Unassembled WGS sequence"/>
</dbReference>
<dbReference type="SUPFAM" id="SSF57716">
    <property type="entry name" value="Glucocorticoid receptor-like (DNA-binding domain)"/>
    <property type="match status" value="1"/>
</dbReference>
<organism evidence="6 7">
    <name type="scientific">Citrobacter telavivensis</name>
    <dbReference type="NCBI Taxonomy" id="2653932"/>
    <lineage>
        <taxon>Bacteria</taxon>
        <taxon>Pseudomonadati</taxon>
        <taxon>Pseudomonadota</taxon>
        <taxon>Gammaproteobacteria</taxon>
        <taxon>Enterobacterales</taxon>
        <taxon>Enterobacteriaceae</taxon>
        <taxon>Citrobacter</taxon>
    </lineage>
</organism>
<dbReference type="Pfam" id="PF01258">
    <property type="entry name" value="zf-dskA_traR"/>
    <property type="match status" value="1"/>
</dbReference>
<comment type="caution">
    <text evidence="6">The sequence shown here is derived from an EMBL/GenBank/DDBJ whole genome shotgun (WGS) entry which is preliminary data.</text>
</comment>
<keyword evidence="3" id="KW-0862">Zinc</keyword>
<dbReference type="GO" id="GO:0008270">
    <property type="term" value="F:zinc ion binding"/>
    <property type="evidence" value="ECO:0007669"/>
    <property type="project" value="UniProtKB-KW"/>
</dbReference>
<dbReference type="EMBL" id="WHIY01000001">
    <property type="protein sequence ID" value="MPQ49620.1"/>
    <property type="molecule type" value="Genomic_DNA"/>
</dbReference>
<feature type="domain" description="Zinc finger DksA/TraR C4-type" evidence="5">
    <location>
        <begin position="35"/>
        <end position="66"/>
    </location>
</feature>
<evidence type="ECO:0000313" key="6">
    <source>
        <dbReference type="EMBL" id="MPQ49620.1"/>
    </source>
</evidence>
<evidence type="ECO:0000313" key="7">
    <source>
        <dbReference type="Proteomes" id="UP000475079"/>
    </source>
</evidence>
<protein>
    <submittedName>
        <fullName evidence="6">TraR/DksA family transcriptional regulator</fullName>
    </submittedName>
</protein>
<evidence type="ECO:0000256" key="4">
    <source>
        <dbReference type="PROSITE-ProRule" id="PRU00510"/>
    </source>
</evidence>
<keyword evidence="7" id="KW-1185">Reference proteome</keyword>
<dbReference type="InterPro" id="IPR000962">
    <property type="entry name" value="Znf_DskA_TraR"/>
</dbReference>
<keyword evidence="1" id="KW-0479">Metal-binding</keyword>
<name>A0A6L5E568_9ENTR</name>
<proteinExistence type="predicted"/>
<keyword evidence="2" id="KW-0863">Zinc-finger</keyword>